<evidence type="ECO:0000256" key="1">
    <source>
        <dbReference type="ARBA" id="ARBA00022598"/>
    </source>
</evidence>
<dbReference type="PROSITE" id="PS00178">
    <property type="entry name" value="AA_TRNA_LIGASE_I"/>
    <property type="match status" value="1"/>
</dbReference>
<keyword evidence="4" id="KW-0030">Aminoacyl-tRNA synthetase</keyword>
<proteinExistence type="predicted"/>
<dbReference type="GO" id="GO:0005524">
    <property type="term" value="F:ATP binding"/>
    <property type="evidence" value="ECO:0007669"/>
    <property type="project" value="UniProtKB-KW"/>
</dbReference>
<dbReference type="GO" id="GO:0006420">
    <property type="term" value="P:arginyl-tRNA aminoacylation"/>
    <property type="evidence" value="ECO:0007669"/>
    <property type="project" value="InterPro"/>
</dbReference>
<gene>
    <name evidence="6" type="ORF">METZ01_LOCUS91648</name>
</gene>
<dbReference type="InterPro" id="IPR001278">
    <property type="entry name" value="Arg-tRNA-ligase"/>
</dbReference>
<keyword evidence="1" id="KW-0436">Ligase</keyword>
<dbReference type="Gene3D" id="3.30.1360.70">
    <property type="entry name" value="Arginyl tRNA synthetase N-terminal domain"/>
    <property type="match status" value="1"/>
</dbReference>
<dbReference type="InterPro" id="IPR036695">
    <property type="entry name" value="Arg-tRNA-synth_N_sf"/>
</dbReference>
<keyword evidence="3" id="KW-0067">ATP-binding</keyword>
<feature type="non-terminal residue" evidence="6">
    <location>
        <position position="1"/>
    </location>
</feature>
<dbReference type="SMART" id="SM01016">
    <property type="entry name" value="Arg_tRNA_synt_N"/>
    <property type="match status" value="1"/>
</dbReference>
<feature type="domain" description="Arginyl tRNA synthetase N-terminal" evidence="5">
    <location>
        <begin position="2"/>
        <end position="71"/>
    </location>
</feature>
<name>A0A381VF38_9ZZZZ</name>
<evidence type="ECO:0000256" key="4">
    <source>
        <dbReference type="ARBA" id="ARBA00023146"/>
    </source>
</evidence>
<dbReference type="PANTHER" id="PTHR11956">
    <property type="entry name" value="ARGINYL-TRNA SYNTHETASE"/>
    <property type="match status" value="1"/>
</dbReference>
<dbReference type="PANTHER" id="PTHR11956:SF5">
    <property type="entry name" value="ARGININE--TRNA LIGASE, CYTOPLASMIC"/>
    <property type="match status" value="1"/>
</dbReference>
<dbReference type="Pfam" id="PF00750">
    <property type="entry name" value="tRNA-synt_1d"/>
    <property type="match status" value="1"/>
</dbReference>
<dbReference type="EMBL" id="UINC01008629">
    <property type="protein sequence ID" value="SVA38794.1"/>
    <property type="molecule type" value="Genomic_DNA"/>
</dbReference>
<evidence type="ECO:0000259" key="5">
    <source>
        <dbReference type="SMART" id="SM01016"/>
    </source>
</evidence>
<accession>A0A381VF38</accession>
<dbReference type="InterPro" id="IPR001412">
    <property type="entry name" value="aa-tRNA-synth_I_CS"/>
</dbReference>
<evidence type="ECO:0000313" key="6">
    <source>
        <dbReference type="EMBL" id="SVA38794.1"/>
    </source>
</evidence>
<dbReference type="InterPro" id="IPR014729">
    <property type="entry name" value="Rossmann-like_a/b/a_fold"/>
</dbReference>
<keyword evidence="2" id="KW-0547">Nucleotide-binding</keyword>
<dbReference type="GO" id="GO:0004814">
    <property type="term" value="F:arginine-tRNA ligase activity"/>
    <property type="evidence" value="ECO:0007669"/>
    <property type="project" value="InterPro"/>
</dbReference>
<dbReference type="AlphaFoldDB" id="A0A381VF38"/>
<organism evidence="6">
    <name type="scientific">marine metagenome</name>
    <dbReference type="NCBI Taxonomy" id="408172"/>
    <lineage>
        <taxon>unclassified sequences</taxon>
        <taxon>metagenomes</taxon>
        <taxon>ecological metagenomes</taxon>
    </lineage>
</organism>
<dbReference type="Pfam" id="PF03485">
    <property type="entry name" value="Arg_tRNA_synt_N"/>
    <property type="match status" value="1"/>
</dbReference>
<feature type="non-terminal residue" evidence="6">
    <location>
        <position position="191"/>
    </location>
</feature>
<dbReference type="InterPro" id="IPR035684">
    <property type="entry name" value="ArgRS_core"/>
</dbReference>
<reference evidence="6" key="1">
    <citation type="submission" date="2018-05" db="EMBL/GenBank/DDBJ databases">
        <authorList>
            <person name="Lanie J.A."/>
            <person name="Ng W.-L."/>
            <person name="Kazmierczak K.M."/>
            <person name="Andrzejewski T.M."/>
            <person name="Davidsen T.M."/>
            <person name="Wayne K.J."/>
            <person name="Tettelin H."/>
            <person name="Glass J.I."/>
            <person name="Rusch D."/>
            <person name="Podicherti R."/>
            <person name="Tsui H.-C.T."/>
            <person name="Winkler M.E."/>
        </authorList>
    </citation>
    <scope>NUCLEOTIDE SEQUENCE</scope>
</reference>
<dbReference type="InterPro" id="IPR005148">
    <property type="entry name" value="Arg-tRNA-synth_N"/>
</dbReference>
<evidence type="ECO:0000256" key="2">
    <source>
        <dbReference type="ARBA" id="ARBA00022741"/>
    </source>
</evidence>
<dbReference type="GO" id="GO:0005737">
    <property type="term" value="C:cytoplasm"/>
    <property type="evidence" value="ECO:0007669"/>
    <property type="project" value="InterPro"/>
</dbReference>
<protein>
    <recommendedName>
        <fullName evidence="5">Arginyl tRNA synthetase N-terminal domain-containing protein</fullName>
    </recommendedName>
</protein>
<dbReference type="SUPFAM" id="SSF52374">
    <property type="entry name" value="Nucleotidylyl transferase"/>
    <property type="match status" value="1"/>
</dbReference>
<dbReference type="SUPFAM" id="SSF55190">
    <property type="entry name" value="Arginyl-tRNA synthetase (ArgRS), N-terminal 'additional' domain"/>
    <property type="match status" value="1"/>
</dbReference>
<evidence type="ECO:0000256" key="3">
    <source>
        <dbReference type="ARBA" id="ARBA00022840"/>
    </source>
</evidence>
<sequence length="191" mass="21239">LSFPEKDYSLAPPKHQEFGDLSSNISLVLAKDLNKNPMEIGKAIADALLMDLPEHISDVTVTPPGFINFKIFETFYQSQVEIILNDTDAFCRGNQGVGKTANVEFVSANPTGPLTVGHGRNAVLGDTVSNILEWQGFDVVREYYFNDAGRQMRILGQSVEARYFEILGKVSEFPEEGYQGTYIREIAQTIL</sequence>
<dbReference type="PRINTS" id="PR01038">
    <property type="entry name" value="TRNASYNTHARG"/>
</dbReference>
<dbReference type="Gene3D" id="3.40.50.620">
    <property type="entry name" value="HUPs"/>
    <property type="match status" value="1"/>
</dbReference>